<protein>
    <submittedName>
        <fullName evidence="2">Uncharacterized protein</fullName>
    </submittedName>
</protein>
<organism evidence="2 3">
    <name type="scientific">Hyaloscypha bicolor E</name>
    <dbReference type="NCBI Taxonomy" id="1095630"/>
    <lineage>
        <taxon>Eukaryota</taxon>
        <taxon>Fungi</taxon>
        <taxon>Dikarya</taxon>
        <taxon>Ascomycota</taxon>
        <taxon>Pezizomycotina</taxon>
        <taxon>Leotiomycetes</taxon>
        <taxon>Helotiales</taxon>
        <taxon>Hyaloscyphaceae</taxon>
        <taxon>Hyaloscypha</taxon>
        <taxon>Hyaloscypha bicolor</taxon>
    </lineage>
</organism>
<evidence type="ECO:0000313" key="3">
    <source>
        <dbReference type="Proteomes" id="UP000235371"/>
    </source>
</evidence>
<evidence type="ECO:0000256" key="1">
    <source>
        <dbReference type="SAM" id="MobiDB-lite"/>
    </source>
</evidence>
<dbReference type="OrthoDB" id="10595761at2759"/>
<gene>
    <name evidence="2" type="ORF">K444DRAFT_636817</name>
</gene>
<evidence type="ECO:0000313" key="2">
    <source>
        <dbReference type="EMBL" id="PMD51535.1"/>
    </source>
</evidence>
<dbReference type="RefSeq" id="XP_024728439.1">
    <property type="nucleotide sequence ID" value="XM_024884051.1"/>
</dbReference>
<reference evidence="2 3" key="1">
    <citation type="submission" date="2016-04" db="EMBL/GenBank/DDBJ databases">
        <title>A degradative enzymes factory behind the ericoid mycorrhizal symbiosis.</title>
        <authorList>
            <consortium name="DOE Joint Genome Institute"/>
            <person name="Martino E."/>
            <person name="Morin E."/>
            <person name="Grelet G."/>
            <person name="Kuo A."/>
            <person name="Kohler A."/>
            <person name="Daghino S."/>
            <person name="Barry K."/>
            <person name="Choi C."/>
            <person name="Cichocki N."/>
            <person name="Clum A."/>
            <person name="Copeland A."/>
            <person name="Hainaut M."/>
            <person name="Haridas S."/>
            <person name="Labutti K."/>
            <person name="Lindquist E."/>
            <person name="Lipzen A."/>
            <person name="Khouja H.-R."/>
            <person name="Murat C."/>
            <person name="Ohm R."/>
            <person name="Olson A."/>
            <person name="Spatafora J."/>
            <person name="Veneault-Fourrey C."/>
            <person name="Henrissat B."/>
            <person name="Grigoriev I."/>
            <person name="Martin F."/>
            <person name="Perotto S."/>
        </authorList>
    </citation>
    <scope>NUCLEOTIDE SEQUENCE [LARGE SCALE GENOMIC DNA]</scope>
    <source>
        <strain evidence="2 3">E</strain>
    </source>
</reference>
<accession>A0A2J6SL95</accession>
<name>A0A2J6SL95_9HELO</name>
<dbReference type="InParanoid" id="A0A2J6SL95"/>
<feature type="compositionally biased region" description="Basic and acidic residues" evidence="1">
    <location>
        <begin position="73"/>
        <end position="86"/>
    </location>
</feature>
<feature type="region of interest" description="Disordered" evidence="1">
    <location>
        <begin position="106"/>
        <end position="140"/>
    </location>
</feature>
<feature type="region of interest" description="Disordered" evidence="1">
    <location>
        <begin position="64"/>
        <end position="90"/>
    </location>
</feature>
<dbReference type="GeneID" id="36592128"/>
<sequence>MGCCKSKILSSIIRLQDHPKTSAPMGSNTRTGSGKGKFECTLNITGMNIAGEWNVREVQFLPNQQAEQASDSNSRDDEEHALHDDMGSNSTEIALERLNRLSAEVDYHSDDSGDSGDSDNYTPFHQNAEAGPSNAPNSASSFHFPSGAALTFNNEHVPDKDVAKVERFIRVLHSGSDEWAILQYNGVLQPPFSDGILTRGIFTLHSDELRRKNIWTVLDIVKKVSIGKKWGIVWKPSNPVNAVRSINSLDDAIRFAGQSNRAYPHLKRPNSKKEWDEAWEEAKRKTAHLVRRYWICCVCYPRNSNRDRHTNLNHLKNTSCHCDHIRCNSCEDGTGIGYHAVQEVIIDKEWEKNGWSDH</sequence>
<dbReference type="EMBL" id="KZ613912">
    <property type="protein sequence ID" value="PMD51535.1"/>
    <property type="molecule type" value="Genomic_DNA"/>
</dbReference>
<proteinExistence type="predicted"/>
<dbReference type="AlphaFoldDB" id="A0A2J6SL95"/>
<keyword evidence="3" id="KW-1185">Reference proteome</keyword>
<dbReference type="Proteomes" id="UP000235371">
    <property type="component" value="Unassembled WGS sequence"/>
</dbReference>